<gene>
    <name evidence="2" type="ORF">DWX70_20595</name>
    <name evidence="1" type="ORF">PO240_16265</name>
</gene>
<reference evidence="1" key="2">
    <citation type="submission" date="2022-10" db="EMBL/GenBank/DDBJ databases">
        <title>Human gut microbiome strain richness.</title>
        <authorList>
            <person name="Chen-Liaw A."/>
        </authorList>
    </citation>
    <scope>NUCLEOTIDE SEQUENCE</scope>
    <source>
        <strain evidence="1">F7_m1001271B151109d0_201107</strain>
    </source>
</reference>
<dbReference type="AlphaFoldDB" id="A0A395VUD4"/>
<dbReference type="EMBL" id="JAQNWR010000011">
    <property type="protein sequence ID" value="MDC2409430.1"/>
    <property type="molecule type" value="Genomic_DNA"/>
</dbReference>
<dbReference type="RefSeq" id="WP_004322347.1">
    <property type="nucleotide sequence ID" value="NZ_BAABYJ010000002.1"/>
</dbReference>
<dbReference type="Proteomes" id="UP001214017">
    <property type="component" value="Unassembled WGS sequence"/>
</dbReference>
<organism evidence="2 3">
    <name type="scientific">Bacteroides ovatus</name>
    <dbReference type="NCBI Taxonomy" id="28116"/>
    <lineage>
        <taxon>Bacteria</taxon>
        <taxon>Pseudomonadati</taxon>
        <taxon>Bacteroidota</taxon>
        <taxon>Bacteroidia</taxon>
        <taxon>Bacteroidales</taxon>
        <taxon>Bacteroidaceae</taxon>
        <taxon>Bacteroides</taxon>
    </lineage>
</organism>
<evidence type="ECO:0000313" key="2">
    <source>
        <dbReference type="EMBL" id="RGS80762.1"/>
    </source>
</evidence>
<evidence type="ECO:0000313" key="1">
    <source>
        <dbReference type="EMBL" id="MDC2409430.1"/>
    </source>
</evidence>
<proteinExistence type="predicted"/>
<sequence>MNKSFIVFVLIMFLNENIFSQEAEHINGGSFSKKIEYNIIVAGNDHCYNLEGKSILDRIFFGITNSPVEFVIKSSFDGASAFRIVDNSSDSSSLIEIMYLPDSEKLFEMERILSAQVNRILIPGELLNSTSLTISDMEKIKKHNDVAELSLYRDDLYKPYRPQSISFKISTDLSQKLYSKMVMLINNFRAEGIPPIISDGHAVTFRCVVKDELWTLNIRIPQNKALLLSEICEQILVDVKANEFNESKYFKSLDQLDF</sequence>
<name>A0A395VUD4_BACOV</name>
<evidence type="ECO:0000313" key="3">
    <source>
        <dbReference type="Proteomes" id="UP000266492"/>
    </source>
</evidence>
<reference evidence="2 3" key="1">
    <citation type="submission" date="2018-08" db="EMBL/GenBank/DDBJ databases">
        <title>A genome reference for cultivated species of the human gut microbiota.</title>
        <authorList>
            <person name="Zou Y."/>
            <person name="Xue W."/>
            <person name="Luo G."/>
        </authorList>
    </citation>
    <scope>NUCLEOTIDE SEQUENCE [LARGE SCALE GENOMIC DNA]</scope>
    <source>
        <strain evidence="2 3">AF20-9LB</strain>
    </source>
</reference>
<comment type="caution">
    <text evidence="2">The sequence shown here is derived from an EMBL/GenBank/DDBJ whole genome shotgun (WGS) entry which is preliminary data.</text>
</comment>
<protein>
    <submittedName>
        <fullName evidence="2">Uncharacterized protein</fullName>
    </submittedName>
</protein>
<accession>A0A395VUD4</accession>
<dbReference type="EMBL" id="QRVZ01000021">
    <property type="protein sequence ID" value="RGS80762.1"/>
    <property type="molecule type" value="Genomic_DNA"/>
</dbReference>
<dbReference type="Proteomes" id="UP000266492">
    <property type="component" value="Unassembled WGS sequence"/>
</dbReference>